<name>A0A917PVG3_9MICO</name>
<proteinExistence type="predicted"/>
<reference evidence="1" key="1">
    <citation type="journal article" date="2014" name="Int. J. Syst. Evol. Microbiol.">
        <title>Complete genome sequence of Corynebacterium casei LMG S-19264T (=DSM 44701T), isolated from a smear-ripened cheese.</title>
        <authorList>
            <consortium name="US DOE Joint Genome Institute (JGI-PGF)"/>
            <person name="Walter F."/>
            <person name="Albersmeier A."/>
            <person name="Kalinowski J."/>
            <person name="Ruckert C."/>
        </authorList>
    </citation>
    <scope>NUCLEOTIDE SEQUENCE</scope>
    <source>
        <strain evidence="1">CGMCC 1.8984</strain>
    </source>
</reference>
<accession>A0A917PVG3</accession>
<organism evidence="1 2">
    <name type="scientific">Agromyces bauzanensis</name>
    <dbReference type="NCBI Taxonomy" id="1308924"/>
    <lineage>
        <taxon>Bacteria</taxon>
        <taxon>Bacillati</taxon>
        <taxon>Actinomycetota</taxon>
        <taxon>Actinomycetes</taxon>
        <taxon>Micrococcales</taxon>
        <taxon>Microbacteriaceae</taxon>
        <taxon>Agromyces</taxon>
    </lineage>
</organism>
<keyword evidence="2" id="KW-1185">Reference proteome</keyword>
<evidence type="ECO:0000313" key="2">
    <source>
        <dbReference type="Proteomes" id="UP000636956"/>
    </source>
</evidence>
<dbReference type="Proteomes" id="UP000636956">
    <property type="component" value="Unassembled WGS sequence"/>
</dbReference>
<evidence type="ECO:0000313" key="1">
    <source>
        <dbReference type="EMBL" id="GGJ94535.1"/>
    </source>
</evidence>
<gene>
    <name evidence="1" type="ORF">GCM10011372_36080</name>
</gene>
<dbReference type="AlphaFoldDB" id="A0A917PVG3"/>
<reference evidence="1" key="2">
    <citation type="submission" date="2020-09" db="EMBL/GenBank/DDBJ databases">
        <authorList>
            <person name="Sun Q."/>
            <person name="Zhou Y."/>
        </authorList>
    </citation>
    <scope>NUCLEOTIDE SEQUENCE</scope>
    <source>
        <strain evidence="1">CGMCC 1.8984</strain>
    </source>
</reference>
<comment type="caution">
    <text evidence="1">The sequence shown here is derived from an EMBL/GenBank/DDBJ whole genome shotgun (WGS) entry which is preliminary data.</text>
</comment>
<protein>
    <submittedName>
        <fullName evidence="1">Uncharacterized protein</fullName>
    </submittedName>
</protein>
<sequence>MAAGRSPPDPRAMLQSGIAASYGFNSVSLQVDGRCRWDVLAGYDSFGWAGLRTTTSSKLSGKRVTTSLVDGTYSLEHSNAGTAYIATTKQNLSYIPNGTL</sequence>
<dbReference type="EMBL" id="BMMD01000044">
    <property type="protein sequence ID" value="GGJ94535.1"/>
    <property type="molecule type" value="Genomic_DNA"/>
</dbReference>